<comment type="caution">
    <text evidence="2">The sequence shown here is derived from an EMBL/GenBank/DDBJ whole genome shotgun (WGS) entry which is preliminary data.</text>
</comment>
<protein>
    <recommendedName>
        <fullName evidence="1">Bacteriophage T5 Orf172 DNA-binding domain-containing protein</fullName>
    </recommendedName>
</protein>
<accession>A0A219B5T8</accession>
<dbReference type="SMART" id="SM00974">
    <property type="entry name" value="T5orf172"/>
    <property type="match status" value="1"/>
</dbReference>
<organism evidence="2 3">
    <name type="scientific">Pacificimonas flava</name>
    <dbReference type="NCBI Taxonomy" id="1234595"/>
    <lineage>
        <taxon>Bacteria</taxon>
        <taxon>Pseudomonadati</taxon>
        <taxon>Pseudomonadota</taxon>
        <taxon>Alphaproteobacteria</taxon>
        <taxon>Sphingomonadales</taxon>
        <taxon>Sphingosinicellaceae</taxon>
        <taxon>Pacificimonas</taxon>
    </lineage>
</organism>
<name>A0A219B5T8_9SPHN</name>
<dbReference type="EMBL" id="NFZT01000001">
    <property type="protein sequence ID" value="OWV33138.1"/>
    <property type="molecule type" value="Genomic_DNA"/>
</dbReference>
<reference evidence="3" key="1">
    <citation type="submission" date="2017-05" db="EMBL/GenBank/DDBJ databases">
        <authorList>
            <person name="Lin X."/>
        </authorList>
    </citation>
    <scope>NUCLEOTIDE SEQUENCE [LARGE SCALE GENOMIC DNA]</scope>
    <source>
        <strain evidence="3">JLT2012</strain>
    </source>
</reference>
<proteinExistence type="predicted"/>
<evidence type="ECO:0000313" key="3">
    <source>
        <dbReference type="Proteomes" id="UP000198462"/>
    </source>
</evidence>
<gene>
    <name evidence="2" type="ORF">B5C34_06435</name>
</gene>
<dbReference type="RefSeq" id="WP_088711924.1">
    <property type="nucleotide sequence ID" value="NZ_NFZT01000001.1"/>
</dbReference>
<dbReference type="OrthoDB" id="9814995at2"/>
<feature type="domain" description="Bacteriophage T5 Orf172 DNA-binding" evidence="1">
    <location>
        <begin position="276"/>
        <end position="370"/>
    </location>
</feature>
<dbReference type="AlphaFoldDB" id="A0A219B5T8"/>
<dbReference type="Pfam" id="PF13455">
    <property type="entry name" value="MUG113"/>
    <property type="match status" value="1"/>
</dbReference>
<evidence type="ECO:0000259" key="1">
    <source>
        <dbReference type="SMART" id="SM00974"/>
    </source>
</evidence>
<dbReference type="Proteomes" id="UP000198462">
    <property type="component" value="Unassembled WGS sequence"/>
</dbReference>
<sequence length="393" mass="44572">MPKRSLDDIFEEDDELGLLNVKLGSSNVTTDADRVRAKFEEINAFIDRYGRVPGEGEKPSVSERSLQISLNSISSNSDYLAELSLIDKHGLLSESKVIETPKSLDDILAEDDDILSTPSDVIFEYKHAQPPKARPDRVSERKQCEEFEQFKPLFDECAADIKSGRRKTRKFANEQEIGAGQFFILNGIMVYVAEVHDPHIRNGKRNARLRLIFGNGTEGNNLLRSLATELYKDPHGRRVTEIEAGPLFSDKPEEGDTQTGILYVVKSLSEDPQIKDLDGTLFKIGFTKSRIETRIQNAKDDPTFLMAPVQPVKTYSLYNIDRVKLENLIHKFFASACLDIEIKDRFGKSVRPREWFLLTVESIDEAVRRLIDGTITNYRFNGDTGQIERLPTL</sequence>
<dbReference type="InterPro" id="IPR018306">
    <property type="entry name" value="Phage_T5_Orf172_DNA-bd"/>
</dbReference>
<keyword evidence="3" id="KW-1185">Reference proteome</keyword>
<evidence type="ECO:0000313" key="2">
    <source>
        <dbReference type="EMBL" id="OWV33138.1"/>
    </source>
</evidence>